<evidence type="ECO:0000256" key="1">
    <source>
        <dbReference type="SAM" id="MobiDB-lite"/>
    </source>
</evidence>
<dbReference type="Proteomes" id="UP001164286">
    <property type="component" value="Unassembled WGS sequence"/>
</dbReference>
<feature type="compositionally biased region" description="Low complexity" evidence="1">
    <location>
        <begin position="12"/>
        <end position="27"/>
    </location>
</feature>
<feature type="compositionally biased region" description="Low complexity" evidence="1">
    <location>
        <begin position="132"/>
        <end position="146"/>
    </location>
</feature>
<feature type="region of interest" description="Disordered" evidence="1">
    <location>
        <begin position="272"/>
        <end position="461"/>
    </location>
</feature>
<organism evidence="2 3">
    <name type="scientific">Dioszegia hungarica</name>
    <dbReference type="NCBI Taxonomy" id="4972"/>
    <lineage>
        <taxon>Eukaryota</taxon>
        <taxon>Fungi</taxon>
        <taxon>Dikarya</taxon>
        <taxon>Basidiomycota</taxon>
        <taxon>Agaricomycotina</taxon>
        <taxon>Tremellomycetes</taxon>
        <taxon>Tremellales</taxon>
        <taxon>Bulleribasidiaceae</taxon>
        <taxon>Dioszegia</taxon>
    </lineage>
</organism>
<feature type="region of interest" description="Disordered" evidence="1">
    <location>
        <begin position="619"/>
        <end position="647"/>
    </location>
</feature>
<feature type="compositionally biased region" description="Low complexity" evidence="1">
    <location>
        <begin position="176"/>
        <end position="186"/>
    </location>
</feature>
<proteinExistence type="predicted"/>
<evidence type="ECO:0000313" key="2">
    <source>
        <dbReference type="EMBL" id="KAI9638972.1"/>
    </source>
</evidence>
<feature type="region of interest" description="Disordered" evidence="1">
    <location>
        <begin position="735"/>
        <end position="791"/>
    </location>
</feature>
<feature type="compositionally biased region" description="Basic and acidic residues" evidence="1">
    <location>
        <begin position="782"/>
        <end position="791"/>
    </location>
</feature>
<feature type="compositionally biased region" description="Pro residues" evidence="1">
    <location>
        <begin position="279"/>
        <end position="288"/>
    </location>
</feature>
<gene>
    <name evidence="2" type="ORF">MKK02DRAFT_42002</name>
</gene>
<name>A0AA38HDC3_9TREE</name>
<evidence type="ECO:0000313" key="3">
    <source>
        <dbReference type="Proteomes" id="UP001164286"/>
    </source>
</evidence>
<feature type="region of interest" description="Disordered" evidence="1">
    <location>
        <begin position="1"/>
        <end position="237"/>
    </location>
</feature>
<dbReference type="GeneID" id="77731001"/>
<dbReference type="EMBL" id="JAKWFO010000002">
    <property type="protein sequence ID" value="KAI9638972.1"/>
    <property type="molecule type" value="Genomic_DNA"/>
</dbReference>
<comment type="caution">
    <text evidence="2">The sequence shown here is derived from an EMBL/GenBank/DDBJ whole genome shotgun (WGS) entry which is preliminary data.</text>
</comment>
<keyword evidence="3" id="KW-1185">Reference proteome</keyword>
<feature type="compositionally biased region" description="Basic and acidic residues" evidence="1">
    <location>
        <begin position="440"/>
        <end position="461"/>
    </location>
</feature>
<feature type="compositionally biased region" description="Basic and acidic residues" evidence="1">
    <location>
        <begin position="751"/>
        <end position="765"/>
    </location>
</feature>
<dbReference type="AlphaFoldDB" id="A0AA38HDC3"/>
<dbReference type="RefSeq" id="XP_052948749.1">
    <property type="nucleotide sequence ID" value="XM_053091796.1"/>
</dbReference>
<protein>
    <submittedName>
        <fullName evidence="2">Uncharacterized protein</fullName>
    </submittedName>
</protein>
<reference evidence="2" key="1">
    <citation type="journal article" date="2022" name="G3 (Bethesda)">
        <title>High quality genome of the basidiomycete yeast Dioszegia hungarica PDD-24b-2 isolated from cloud water.</title>
        <authorList>
            <person name="Jarrige D."/>
            <person name="Haridas S."/>
            <person name="Bleykasten-Grosshans C."/>
            <person name="Joly M."/>
            <person name="Nadalig T."/>
            <person name="Sancelme M."/>
            <person name="Vuilleumier S."/>
            <person name="Grigoriev I.V."/>
            <person name="Amato P."/>
            <person name="Bringel F."/>
        </authorList>
    </citation>
    <scope>NUCLEOTIDE SEQUENCE</scope>
    <source>
        <strain evidence="2">PDD-24b-2</strain>
    </source>
</reference>
<sequence>MKMDPAVNASAPTSTSTTPTLSPKSTPHFPSRAHSASISSVHFASPLPRRLGSASGNTDGSPPRASTYPIEGLERKAPAPVTPAPTPKGSGYGNGIALAHGKRASIVTGGYESSSDDEPAPTRRRAETLNFPISAPPSSRSSSDKSLVAKQPRLAASRHSSRDLLRPSSFRPSVTSNPPSRVSSHSSRIKPPKSEQPSPAARRASPTRRDPRQNVVSSPDSSRSRKGKERAEPRRDLLASSLGLGAAGTGAALTAEQINALLADSDVGTAIRIMGNTPQPSPVPPPREAPSRPTSPEYHQPFLVSAPPALTGENGHTRDRTISVSTVASSPRRPGRQGSMDIPDAGTMARRRRASSRAMQAMEDGGHVPFTHYVPPSPTVESGDETEQAPSVAASTDPPSLKPPDPKGGKRKRISALFGLKHKTSESSVAEAPTIEPIQSEEKQKRETDMREKERQRRQDEIEEDRYFRALQQVSAHPHSVRLADQAKVQLWTRYEHVFDGLENPPRLNPVAILRWKHKVEEQDAARKAWESRKQHLGASVESFTSSISKKSQDPFARWAYSMDDIRRYKEVEGHVEYFIPPPEPALASVDELTALEHPASSKGSVQEDVLPQIRAVSNSSSTDLLRRSDSRGSFEPLSRSPSIDHRKHKVSYAMGSADQISHRTSHSLGGHLGNPLSLAAHTMDKIGLHRRSKAQPLGDMSDSTMDDSPVVRPLRTNGGHDAGVLRSRTDRFRRPFESHNRGSMTDEETKEGRFRTRLRSDRAPPPRTVDQPVEVPVESVHSQEAEERNAERVRLQSLAEEARVKELREAEAVLYIERSRKLKAARAGLHRVNAAVQVASDNIRHYSIQLDQISHSAKLTTGIDLQQPLITPIGRQGALQRLAKVHAEVDRLDHTRVHAADELRAMVYSIDQLLSKTQVMEHWARRNEEEIKVLKHTRDRLLPNSSQQSSWVNRRFDKRWDQAGSGIMLVVRSFFNLLGYVAVLFGRRCRLEDGTLLSRSGQMTWAGG</sequence>
<accession>A0AA38HDC3</accession>